<dbReference type="PANTHER" id="PTHR12737">
    <property type="entry name" value="DIMETHYLARGININE DIMETHYLAMINOHYDROLASE"/>
    <property type="match status" value="1"/>
</dbReference>
<dbReference type="Proteomes" id="UP001461498">
    <property type="component" value="Unassembled WGS sequence"/>
</dbReference>
<dbReference type="Pfam" id="PF19420">
    <property type="entry name" value="DDAH_eukar"/>
    <property type="match status" value="1"/>
</dbReference>
<evidence type="ECO:0008006" key="5">
    <source>
        <dbReference type="Google" id="ProtNLM"/>
    </source>
</evidence>
<keyword evidence="2" id="KW-0378">Hydrolase</keyword>
<protein>
    <recommendedName>
        <fullName evidence="5">Dimethylargininase</fullName>
    </recommendedName>
</protein>
<accession>A0AAW1CRK2</accession>
<evidence type="ECO:0000256" key="1">
    <source>
        <dbReference type="ARBA" id="ARBA00008532"/>
    </source>
</evidence>
<organism evidence="3 4">
    <name type="scientific">Rhynocoris fuscipes</name>
    <dbReference type="NCBI Taxonomy" id="488301"/>
    <lineage>
        <taxon>Eukaryota</taxon>
        <taxon>Metazoa</taxon>
        <taxon>Ecdysozoa</taxon>
        <taxon>Arthropoda</taxon>
        <taxon>Hexapoda</taxon>
        <taxon>Insecta</taxon>
        <taxon>Pterygota</taxon>
        <taxon>Neoptera</taxon>
        <taxon>Paraneoptera</taxon>
        <taxon>Hemiptera</taxon>
        <taxon>Heteroptera</taxon>
        <taxon>Panheteroptera</taxon>
        <taxon>Cimicomorpha</taxon>
        <taxon>Reduviidae</taxon>
        <taxon>Harpactorinae</taxon>
        <taxon>Harpactorini</taxon>
        <taxon>Rhynocoris</taxon>
    </lineage>
</organism>
<dbReference type="EMBL" id="JAPXFL010000011">
    <property type="protein sequence ID" value="KAK9499473.1"/>
    <property type="molecule type" value="Genomic_DNA"/>
</dbReference>
<dbReference type="GO" id="GO:0006525">
    <property type="term" value="P:arginine metabolic process"/>
    <property type="evidence" value="ECO:0007669"/>
    <property type="project" value="TreeGrafter"/>
</dbReference>
<dbReference type="FunFam" id="3.75.10.10:FF:000004">
    <property type="entry name" value="N(G),N(G)-dimethylarginine dimethylaminohydrolase 1"/>
    <property type="match status" value="1"/>
</dbReference>
<dbReference type="GO" id="GO:0016403">
    <property type="term" value="F:dimethylargininase activity"/>
    <property type="evidence" value="ECO:0007669"/>
    <property type="project" value="TreeGrafter"/>
</dbReference>
<gene>
    <name evidence="3" type="ORF">O3M35_002504</name>
</gene>
<comment type="caution">
    <text evidence="3">The sequence shown here is derived from an EMBL/GenBank/DDBJ whole genome shotgun (WGS) entry which is preliminary data.</text>
</comment>
<dbReference type="GO" id="GO:0000052">
    <property type="term" value="P:citrulline metabolic process"/>
    <property type="evidence" value="ECO:0007669"/>
    <property type="project" value="TreeGrafter"/>
</dbReference>
<keyword evidence="4" id="KW-1185">Reference proteome</keyword>
<dbReference type="Gene3D" id="3.75.10.10">
    <property type="entry name" value="L-arginine/glycine Amidinotransferase, Chain A"/>
    <property type="match status" value="1"/>
</dbReference>
<evidence type="ECO:0000313" key="4">
    <source>
        <dbReference type="Proteomes" id="UP001461498"/>
    </source>
</evidence>
<evidence type="ECO:0000256" key="2">
    <source>
        <dbReference type="ARBA" id="ARBA00022801"/>
    </source>
</evidence>
<sequence>MAPLRYTHALVSRVSKSYKSLGEADYEEAKRQHETYVRILRDTGLDVIELPPDDALPQCVFIEDTAVVCNGIALMTRPKDDKRLKEVETVRAVLKKELELPIIELADDKAYLEGGDVLFTGQEFFVGISDYTNEAGASAVASAFPEFPCTPIKVPEKNHLKAFVTMAGPDILCVSAGKESQDVIKRIEREATFTYQTLTVPEDTAANVVFCNGTLIHRSAEDTPLSAKIFAERVDFSRKAVSVSELAKHSCGLSSCVLLVRRLRHIRSL</sequence>
<dbReference type="GO" id="GO:0045429">
    <property type="term" value="P:positive regulation of nitric oxide biosynthetic process"/>
    <property type="evidence" value="ECO:0007669"/>
    <property type="project" value="TreeGrafter"/>
</dbReference>
<dbReference type="AlphaFoldDB" id="A0AAW1CRK2"/>
<name>A0AAW1CRK2_9HEMI</name>
<dbReference type="InterPro" id="IPR033199">
    <property type="entry name" value="DDAH-like"/>
</dbReference>
<dbReference type="GO" id="GO:0016597">
    <property type="term" value="F:amino acid binding"/>
    <property type="evidence" value="ECO:0007669"/>
    <property type="project" value="TreeGrafter"/>
</dbReference>
<dbReference type="SUPFAM" id="SSF55909">
    <property type="entry name" value="Pentein"/>
    <property type="match status" value="1"/>
</dbReference>
<reference evidence="3 4" key="1">
    <citation type="submission" date="2022-12" db="EMBL/GenBank/DDBJ databases">
        <title>Chromosome-level genome assembly of true bugs.</title>
        <authorList>
            <person name="Ma L."/>
            <person name="Li H."/>
        </authorList>
    </citation>
    <scope>NUCLEOTIDE SEQUENCE [LARGE SCALE GENOMIC DNA]</scope>
    <source>
        <strain evidence="3">Lab_2022b</strain>
    </source>
</reference>
<dbReference type="PANTHER" id="PTHR12737:SF9">
    <property type="entry name" value="DIMETHYLARGININASE"/>
    <property type="match status" value="1"/>
</dbReference>
<evidence type="ECO:0000313" key="3">
    <source>
        <dbReference type="EMBL" id="KAK9499473.1"/>
    </source>
</evidence>
<comment type="similarity">
    <text evidence="1">Belongs to the DDAH family.</text>
</comment>
<proteinExistence type="inferred from homology"/>